<reference evidence="2 3" key="1">
    <citation type="journal article" date="2017" name="PLoS Biol.">
        <title>The sea cucumber genome provides insights into morphological evolution and visceral regeneration.</title>
        <authorList>
            <person name="Zhang X."/>
            <person name="Sun L."/>
            <person name="Yuan J."/>
            <person name="Sun Y."/>
            <person name="Gao Y."/>
            <person name="Zhang L."/>
            <person name="Li S."/>
            <person name="Dai H."/>
            <person name="Hamel J.F."/>
            <person name="Liu C."/>
            <person name="Yu Y."/>
            <person name="Liu S."/>
            <person name="Lin W."/>
            <person name="Guo K."/>
            <person name="Jin S."/>
            <person name="Xu P."/>
            <person name="Storey K.B."/>
            <person name="Huan P."/>
            <person name="Zhang T."/>
            <person name="Zhou Y."/>
            <person name="Zhang J."/>
            <person name="Lin C."/>
            <person name="Li X."/>
            <person name="Xing L."/>
            <person name="Huo D."/>
            <person name="Sun M."/>
            <person name="Wang L."/>
            <person name="Mercier A."/>
            <person name="Li F."/>
            <person name="Yang H."/>
            <person name="Xiang J."/>
        </authorList>
    </citation>
    <scope>NUCLEOTIDE SEQUENCE [LARGE SCALE GENOMIC DNA]</scope>
    <source>
        <strain evidence="2">Shaxun</strain>
        <tissue evidence="2">Muscle</tissue>
    </source>
</reference>
<dbReference type="GO" id="GO:0005737">
    <property type="term" value="C:cytoplasm"/>
    <property type="evidence" value="ECO:0007669"/>
    <property type="project" value="TreeGrafter"/>
</dbReference>
<accession>A0A2G8KDV6</accession>
<sequence length="278" mass="31925">MKTTYVSHSAITISGIRTKRKHFNFNRDVESPETAFLHELEVGKIYEIVVTQACGLYRYRMGDVVQVVGYFGECPRVKFLYRKVTQERTWARKPKQPNDCSALNPTDPLHPDCVCVIIVRTAMLLSINNEKVSQAVVSAALKEAMGNWPNVSLEHFCVAESPLSPRLVDEKHTGCKHFYTFFLDIRSQSDDLQLQDAIDIKILPKLIDDGISSRHKRFESELRSKRLDPSKVFLVNSKAFWNLRQYILRIGQISAVQVKLPEKLRTPQMVDIMMSHVM</sequence>
<dbReference type="PANTHER" id="PTHR31901">
    <property type="entry name" value="GH3 DOMAIN-CONTAINING PROTEIN"/>
    <property type="match status" value="1"/>
</dbReference>
<organism evidence="2 3">
    <name type="scientific">Stichopus japonicus</name>
    <name type="common">Sea cucumber</name>
    <dbReference type="NCBI Taxonomy" id="307972"/>
    <lineage>
        <taxon>Eukaryota</taxon>
        <taxon>Metazoa</taxon>
        <taxon>Echinodermata</taxon>
        <taxon>Eleutherozoa</taxon>
        <taxon>Echinozoa</taxon>
        <taxon>Holothuroidea</taxon>
        <taxon>Aspidochirotacea</taxon>
        <taxon>Aspidochirotida</taxon>
        <taxon>Stichopodidae</taxon>
        <taxon>Apostichopus</taxon>
    </lineage>
</organism>
<dbReference type="OrthoDB" id="10004661at2759"/>
<dbReference type="AlphaFoldDB" id="A0A2G8KDV6"/>
<evidence type="ECO:0000313" key="2">
    <source>
        <dbReference type="EMBL" id="PIK46187.1"/>
    </source>
</evidence>
<dbReference type="InterPro" id="IPR055377">
    <property type="entry name" value="GH3_M"/>
</dbReference>
<dbReference type="Proteomes" id="UP000230750">
    <property type="component" value="Unassembled WGS sequence"/>
</dbReference>
<feature type="domain" description="GH3 middle" evidence="1">
    <location>
        <begin position="29"/>
        <end position="82"/>
    </location>
</feature>
<evidence type="ECO:0000259" key="1">
    <source>
        <dbReference type="Pfam" id="PF23571"/>
    </source>
</evidence>
<dbReference type="Pfam" id="PF23571">
    <property type="entry name" value="GH3_M"/>
    <property type="match status" value="1"/>
</dbReference>
<proteinExistence type="predicted"/>
<comment type="caution">
    <text evidence="2">The sequence shown here is derived from an EMBL/GenBank/DDBJ whole genome shotgun (WGS) entry which is preliminary data.</text>
</comment>
<protein>
    <submittedName>
        <fullName evidence="2">Putative indole-3-acetic acid-amido synthetase GH3.9</fullName>
    </submittedName>
</protein>
<dbReference type="GO" id="GO:0016881">
    <property type="term" value="F:acid-amino acid ligase activity"/>
    <property type="evidence" value="ECO:0007669"/>
    <property type="project" value="TreeGrafter"/>
</dbReference>
<dbReference type="PANTHER" id="PTHR31901:SF9">
    <property type="entry name" value="GH3 DOMAIN-CONTAINING PROTEIN"/>
    <property type="match status" value="1"/>
</dbReference>
<dbReference type="EMBL" id="MRZV01000660">
    <property type="protein sequence ID" value="PIK46187.1"/>
    <property type="molecule type" value="Genomic_DNA"/>
</dbReference>
<gene>
    <name evidence="2" type="ORF">BSL78_16929</name>
</gene>
<evidence type="ECO:0000313" key="3">
    <source>
        <dbReference type="Proteomes" id="UP000230750"/>
    </source>
</evidence>
<name>A0A2G8KDV6_STIJA</name>
<dbReference type="InterPro" id="IPR004993">
    <property type="entry name" value="GH3"/>
</dbReference>
<keyword evidence="3" id="KW-1185">Reference proteome</keyword>